<dbReference type="PANTHER" id="PTHR23403">
    <property type="entry name" value="TREHALASE"/>
    <property type="match status" value="1"/>
</dbReference>
<keyword evidence="4" id="KW-1185">Reference proteome</keyword>
<keyword evidence="2" id="KW-0326">Glycosidase</keyword>
<dbReference type="NCBIfam" id="NF009773">
    <property type="entry name" value="PRK13270.1"/>
    <property type="match status" value="1"/>
</dbReference>
<protein>
    <submittedName>
        <fullName evidence="3">Alpha,alpha-trehalase TreF</fullName>
    </submittedName>
</protein>
<comment type="caution">
    <text evidence="3">The sequence shown here is derived from an EMBL/GenBank/DDBJ whole genome shotgun (WGS) entry which is preliminary data.</text>
</comment>
<dbReference type="Pfam" id="PF01204">
    <property type="entry name" value="Trehalase"/>
    <property type="match status" value="1"/>
</dbReference>
<accession>A0ABV6FNK8</accession>
<dbReference type="EMBL" id="JBHLWI010000004">
    <property type="protein sequence ID" value="MFC0261442.1"/>
    <property type="molecule type" value="Genomic_DNA"/>
</dbReference>
<dbReference type="Proteomes" id="UP001589797">
    <property type="component" value="Unassembled WGS sequence"/>
</dbReference>
<evidence type="ECO:0000256" key="2">
    <source>
        <dbReference type="ARBA" id="ARBA00023295"/>
    </source>
</evidence>
<evidence type="ECO:0000313" key="3">
    <source>
        <dbReference type="EMBL" id="MFC0261442.1"/>
    </source>
</evidence>
<dbReference type="PROSITE" id="PS00928">
    <property type="entry name" value="TREHALASE_2"/>
    <property type="match status" value="1"/>
</dbReference>
<dbReference type="InterPro" id="IPR018232">
    <property type="entry name" value="Glyco_hydro_37_CS"/>
</dbReference>
<dbReference type="PRINTS" id="PR00744">
    <property type="entry name" value="GLHYDRLASE37"/>
</dbReference>
<dbReference type="InterPro" id="IPR012341">
    <property type="entry name" value="6hp_glycosidase-like_sf"/>
</dbReference>
<evidence type="ECO:0000313" key="4">
    <source>
        <dbReference type="Proteomes" id="UP001589797"/>
    </source>
</evidence>
<dbReference type="PROSITE" id="PS00927">
    <property type="entry name" value="TREHALASE_1"/>
    <property type="match status" value="1"/>
</dbReference>
<proteinExistence type="predicted"/>
<name>A0ABV6FNK8_9BACT</name>
<evidence type="ECO:0000256" key="1">
    <source>
        <dbReference type="ARBA" id="ARBA00022801"/>
    </source>
</evidence>
<gene>
    <name evidence="3" type="primary">treF</name>
    <name evidence="3" type="ORF">ACFFIP_02025</name>
</gene>
<organism evidence="3 4">
    <name type="scientific">Fontibacter flavus</name>
    <dbReference type="NCBI Taxonomy" id="654838"/>
    <lineage>
        <taxon>Bacteria</taxon>
        <taxon>Pseudomonadati</taxon>
        <taxon>Bacteroidota</taxon>
        <taxon>Cytophagia</taxon>
        <taxon>Cytophagales</taxon>
        <taxon>Cyclobacteriaceae</taxon>
        <taxon>Fontibacter</taxon>
    </lineage>
</organism>
<reference evidence="3 4" key="1">
    <citation type="submission" date="2024-09" db="EMBL/GenBank/DDBJ databases">
        <authorList>
            <person name="Sun Q."/>
            <person name="Mori K."/>
        </authorList>
    </citation>
    <scope>NUCLEOTIDE SEQUENCE [LARGE SCALE GENOMIC DNA]</scope>
    <source>
        <strain evidence="3 4">CCM 7650</strain>
    </source>
</reference>
<dbReference type="InterPro" id="IPR001661">
    <property type="entry name" value="Glyco_hydro_37"/>
</dbReference>
<keyword evidence="1" id="KW-0378">Hydrolase</keyword>
<dbReference type="Gene3D" id="1.50.10.10">
    <property type="match status" value="1"/>
</dbReference>
<dbReference type="SUPFAM" id="SSF48208">
    <property type="entry name" value="Six-hairpin glycosidases"/>
    <property type="match status" value="1"/>
</dbReference>
<sequence length="504" mass="58783">MSLYSFTPPEELYWELFDAVQMSGIFKDSKTFVDCIPKRPAKDILLDFYERANNNGFSLLEFVKANFNMPEDPKEIEMPKQISLEERLNLQWDLLRREPDPEIPDSSLLPLPNPYIVPGGRFREIYYWDSYFTMLGLKVSGRVELIESMVANFAHLINTVGHIPNGNRTYFLSRSQPPFFAKMVELLAEAKKDETILEKYIPEMLMEYLFWVEGDTDLHLPGKRYKRVVRLDEDAFLNRYFDDESTPRPESFHEDVTLSQGSKRYPDKIFRNLRAACESGWDFSSRWLYDPMDLKSIQTVAILPIDLNVLLSETERVLVYANRLAGNEKLAANLEKNRKNRLEGIERYFWNEDKGIYLDYHIKFKEEVDRPSLAMLFPLWAGIATADQAEKVMDYTEQHFLKLGGLVTSNFHSGQQWDAPNGWAPLQWIGFEAFWNYGRRDTALELAKRWTGLNEKVYERTGKMMEKYNVEDVSLEAGGGEYPVQDGFGWTNGVYLAMKEMMKT</sequence>
<dbReference type="PANTHER" id="PTHR23403:SF8">
    <property type="entry name" value="CYTOPLASMIC TREHALASE"/>
    <property type="match status" value="1"/>
</dbReference>
<dbReference type="RefSeq" id="WP_382385891.1">
    <property type="nucleotide sequence ID" value="NZ_JBHLWI010000004.1"/>
</dbReference>
<dbReference type="InterPro" id="IPR008928">
    <property type="entry name" value="6-hairpin_glycosidase_sf"/>
</dbReference>